<dbReference type="InterPro" id="IPR011990">
    <property type="entry name" value="TPR-like_helical_dom_sf"/>
</dbReference>
<keyword evidence="1" id="KW-0472">Membrane</keyword>
<feature type="transmembrane region" description="Helical" evidence="1">
    <location>
        <begin position="202"/>
        <end position="223"/>
    </location>
</feature>
<evidence type="ECO:0000313" key="2">
    <source>
        <dbReference type="EMBL" id="MBF8149266.1"/>
    </source>
</evidence>
<reference evidence="2 3" key="1">
    <citation type="submission" date="2020-11" db="EMBL/GenBank/DDBJ databases">
        <title>Winogradskyella marina sp. nov., isolated from marine sediment.</title>
        <authorList>
            <person name="Bo J."/>
            <person name="Wang S."/>
            <person name="Song X."/>
            <person name="Du Z."/>
        </authorList>
    </citation>
    <scope>NUCLEOTIDE SEQUENCE [LARGE SCALE GENOMIC DNA]</scope>
    <source>
        <strain evidence="2 3">F6397</strain>
    </source>
</reference>
<keyword evidence="1" id="KW-0812">Transmembrane</keyword>
<keyword evidence="1" id="KW-1133">Transmembrane helix</keyword>
<evidence type="ECO:0000313" key="3">
    <source>
        <dbReference type="Proteomes" id="UP000611215"/>
    </source>
</evidence>
<dbReference type="Gene3D" id="1.25.40.10">
    <property type="entry name" value="Tetratricopeptide repeat domain"/>
    <property type="match status" value="1"/>
</dbReference>
<gene>
    <name evidence="2" type="ORF">ITJ86_05125</name>
</gene>
<dbReference type="EMBL" id="JADOET010000003">
    <property type="protein sequence ID" value="MBF8149266.1"/>
    <property type="molecule type" value="Genomic_DNA"/>
</dbReference>
<dbReference type="Proteomes" id="UP000611215">
    <property type="component" value="Unassembled WGS sequence"/>
</dbReference>
<protein>
    <recommendedName>
        <fullName evidence="4">Tetratricopeptide repeat protein</fullName>
    </recommendedName>
</protein>
<dbReference type="RefSeq" id="WP_195870549.1">
    <property type="nucleotide sequence ID" value="NZ_JADOET010000003.1"/>
</dbReference>
<keyword evidence="3" id="KW-1185">Reference proteome</keyword>
<comment type="caution">
    <text evidence="2">The sequence shown here is derived from an EMBL/GenBank/DDBJ whole genome shotgun (WGS) entry which is preliminary data.</text>
</comment>
<proteinExistence type="predicted"/>
<dbReference type="SUPFAM" id="SSF48452">
    <property type="entry name" value="TPR-like"/>
    <property type="match status" value="1"/>
</dbReference>
<evidence type="ECO:0000256" key="1">
    <source>
        <dbReference type="SAM" id="Phobius"/>
    </source>
</evidence>
<name>A0ABS0EGE2_9FLAO</name>
<evidence type="ECO:0008006" key="4">
    <source>
        <dbReference type="Google" id="ProtNLM"/>
    </source>
</evidence>
<organism evidence="2 3">
    <name type="scientific">Winogradskyella marina</name>
    <dbReference type="NCBI Taxonomy" id="2785530"/>
    <lineage>
        <taxon>Bacteria</taxon>
        <taxon>Pseudomonadati</taxon>
        <taxon>Bacteroidota</taxon>
        <taxon>Flavobacteriia</taxon>
        <taxon>Flavobacteriales</taxon>
        <taxon>Flavobacteriaceae</taxon>
        <taxon>Winogradskyella</taxon>
    </lineage>
</organism>
<sequence length="392" mass="45937">MNNGIEIVKELLLPHIELEVSPFIENIDWATITSSFICYEDDPKPLYTEIYKLELSEPENVITQLPTLYKSFIDEMAEQFVLGIENETITTLLKKQNALFTERVTFFKILESAITKQERRRIIKELPSLSDRINFSLSDIEMKAAIKKKARTDLKDKFSEWDNDLIAKKEEWIFAKKVPDYNQTNEGQNSDSSTEKKTQGKVISLSWIKYAVAAILLLGFFIWQPTQKTNNELFALYENNLTSLTEDNFSLLEFEEFYYYDQRGDENILENYSLEESNKAFYGLNAFKDENYDKAKEILTELKPKAHNNQILFFLSLSQLNTNDLDNSIINLEYLLNQTNFSYSDDVKFHLSMAYLKKGDRNKSKLLLKQLIANNSKFKDESQLILKEMRWF</sequence>
<accession>A0ABS0EGE2</accession>